<keyword evidence="3" id="KW-0732">Signal</keyword>
<gene>
    <name evidence="4" type="ORF">DERF_013399</name>
</gene>
<reference evidence="4" key="2">
    <citation type="journal article" date="2022" name="Res Sq">
        <title>Comparative Genomics Reveals Insights into the Divergent Evolution of Astigmatic Mites and Household Pest Adaptations.</title>
        <authorList>
            <person name="Xiong Q."/>
            <person name="Wan A.T.-Y."/>
            <person name="Liu X.-Y."/>
            <person name="Fung C.S.-H."/>
            <person name="Xiao X."/>
            <person name="Malainual N."/>
            <person name="Hou J."/>
            <person name="Wang L."/>
            <person name="Wang M."/>
            <person name="Yang K."/>
            <person name="Cui Y."/>
            <person name="Leung E."/>
            <person name="Nong W."/>
            <person name="Shin S.-K."/>
            <person name="Au S."/>
            <person name="Jeong K.Y."/>
            <person name="Chew F.T."/>
            <person name="Hui J."/>
            <person name="Leung T.F."/>
            <person name="Tungtrongchitr A."/>
            <person name="Zhong N."/>
            <person name="Liu Z."/>
            <person name="Tsui S."/>
        </authorList>
    </citation>
    <scope>NUCLEOTIDE SEQUENCE</scope>
    <source>
        <strain evidence="4">Derf</strain>
        <tissue evidence="4">Whole organism</tissue>
    </source>
</reference>
<comment type="caution">
    <text evidence="4">The sequence shown here is derived from an EMBL/GenBank/DDBJ whole genome shotgun (WGS) entry which is preliminary data.</text>
</comment>
<evidence type="ECO:0000313" key="5">
    <source>
        <dbReference type="Proteomes" id="UP000790347"/>
    </source>
</evidence>
<reference evidence="4" key="1">
    <citation type="submission" date="2013-05" db="EMBL/GenBank/DDBJ databases">
        <authorList>
            <person name="Yim A.K.Y."/>
            <person name="Chan T.F."/>
            <person name="Ji K.M."/>
            <person name="Liu X.Y."/>
            <person name="Zhou J.W."/>
            <person name="Li R.Q."/>
            <person name="Yang K.Y."/>
            <person name="Li J."/>
            <person name="Li M."/>
            <person name="Law P.T.W."/>
            <person name="Wu Y.L."/>
            <person name="Cai Z.L."/>
            <person name="Qin H."/>
            <person name="Bao Y."/>
            <person name="Leung R.K.K."/>
            <person name="Ng P.K.S."/>
            <person name="Zou J."/>
            <person name="Zhong X.J."/>
            <person name="Ran P.X."/>
            <person name="Zhong N.S."/>
            <person name="Liu Z.G."/>
            <person name="Tsui S.K.W."/>
        </authorList>
    </citation>
    <scope>NUCLEOTIDE SEQUENCE</scope>
    <source>
        <strain evidence="4">Derf</strain>
        <tissue evidence="4">Whole organism</tissue>
    </source>
</reference>
<feature type="region of interest" description="Disordered" evidence="2">
    <location>
        <begin position="304"/>
        <end position="331"/>
    </location>
</feature>
<evidence type="ECO:0000256" key="1">
    <source>
        <dbReference type="SAM" id="Coils"/>
    </source>
</evidence>
<name>A0A922HMC0_DERFA</name>
<dbReference type="AlphaFoldDB" id="A0A922HMC0"/>
<feature type="signal peptide" evidence="3">
    <location>
        <begin position="1"/>
        <end position="27"/>
    </location>
</feature>
<protein>
    <submittedName>
        <fullName evidence="4">Uncharacterized protein</fullName>
    </submittedName>
</protein>
<accession>A0A922HMC0</accession>
<evidence type="ECO:0000256" key="2">
    <source>
        <dbReference type="SAM" id="MobiDB-lite"/>
    </source>
</evidence>
<feature type="chain" id="PRO_5036771085" evidence="3">
    <location>
        <begin position="28"/>
        <end position="380"/>
    </location>
</feature>
<evidence type="ECO:0000256" key="3">
    <source>
        <dbReference type="SAM" id="SignalP"/>
    </source>
</evidence>
<organism evidence="4 5">
    <name type="scientific">Dermatophagoides farinae</name>
    <name type="common">American house dust mite</name>
    <dbReference type="NCBI Taxonomy" id="6954"/>
    <lineage>
        <taxon>Eukaryota</taxon>
        <taxon>Metazoa</taxon>
        <taxon>Ecdysozoa</taxon>
        <taxon>Arthropoda</taxon>
        <taxon>Chelicerata</taxon>
        <taxon>Arachnida</taxon>
        <taxon>Acari</taxon>
        <taxon>Acariformes</taxon>
        <taxon>Sarcoptiformes</taxon>
        <taxon>Astigmata</taxon>
        <taxon>Psoroptidia</taxon>
        <taxon>Analgoidea</taxon>
        <taxon>Pyroglyphidae</taxon>
        <taxon>Dermatophagoidinae</taxon>
        <taxon>Dermatophagoides</taxon>
    </lineage>
</organism>
<dbReference type="Proteomes" id="UP000790347">
    <property type="component" value="Unassembled WGS sequence"/>
</dbReference>
<keyword evidence="1" id="KW-0175">Coiled coil</keyword>
<proteinExistence type="predicted"/>
<keyword evidence="5" id="KW-1185">Reference proteome</keyword>
<feature type="compositionally biased region" description="Low complexity" evidence="2">
    <location>
        <begin position="320"/>
        <end position="330"/>
    </location>
</feature>
<sequence length="380" mass="44021">MESSSPMAKMLIFVFILFINANASVHSTPIVLTEKMNPSNNSSVFVTTESTIRVSPSTTRQQPQIITTKINNNNNKNESNNRLNLNANPSNVYRFDLLENGGKINLHQLSSSISKKNMAKRIIFNGNDVVQPQSHQILTNGNNNNKIYHGTKSITTSTTTTTTTNTNQNEDKNWLLTKAWLIDNINRLRRDLNELQRDYSKHVDIVHGDNLNNQKQLIEDVARIRADHQFLSQQQKQIIYLIKRSHYFKTKSNDLKLKIKMANGVPVQQYQSSSLNNKATWMDVTTTKSTKRPIMKRDIRTTINNQKHDDDDDHHHHRQSQLQPQQQQQQLIGEKFETETRRNMKEIFSELSSLHDISLILFDDLKTLERKMDIRDKLFT</sequence>
<feature type="coiled-coil region" evidence="1">
    <location>
        <begin position="178"/>
        <end position="205"/>
    </location>
</feature>
<dbReference type="EMBL" id="ASGP02000007">
    <property type="protein sequence ID" value="KAH9497407.1"/>
    <property type="molecule type" value="Genomic_DNA"/>
</dbReference>
<evidence type="ECO:0000313" key="4">
    <source>
        <dbReference type="EMBL" id="KAH9497407.1"/>
    </source>
</evidence>